<accession>A0A077QP09</accession>
<proteinExistence type="predicted"/>
<dbReference type="RefSeq" id="WP_038189945.1">
    <property type="nucleotide sequence ID" value="NZ_CAWLWA010000197.1"/>
</dbReference>
<sequence length="531" mass="59008">MSNSITVSVDDKSNVIIGQVLIIDIIFKSDSNIPTNSQFELKNIKNATASNTFISIINSDDNFSMTTELYIDKNISTGDIVSFDIVPNEHAVGFSTKKINYTAHEVDLDSLGIYFEEDVIPALMTDEVNIPPNGKSYTRAIAMVKNRNGYPLAEVPITIIGGYLPNLGKVKIFLSNQNPNTEVSKQPLYGEQSIVLNTDKNGKLEFYIYLSDKSQFVLDLKARVSGKTDFVFSRNRLYILDSNQGSPFAPDKERLAPPRILGYTGDKLMGDETSSTFSVAIGPYSPVRKNDIILFFVDGKYSYQQVTVKNIEDLDSFSIDLPYTIFPENKTVTFSYVVFTENKNMQYSVGTYVLYGGGGKNQPLDNVTRVYDMCTVYSSFGPSTSSNLVFPNDTVNYFTISRYMNNKGHDGLFVVITGTNDPTDKTKVPFGSTVTLTLRIDSYKVPVYKTFTQTMPTKSDQGSKNTATLTFNIPYKDVSHIISYPNGSAGRIYFDYQVNELGKITYGKIWEAKIDTVPPSPDGDPDEGGSN</sequence>
<evidence type="ECO:0000313" key="1">
    <source>
        <dbReference type="EMBL" id="CDH33991.1"/>
    </source>
</evidence>
<protein>
    <submittedName>
        <fullName evidence="1">Uncharacterized protein</fullName>
    </submittedName>
</protein>
<dbReference type="HOGENOM" id="CLU_027425_0_0_6"/>
<gene>
    <name evidence="1" type="ORF">XBI1_2810070</name>
</gene>
<name>A0A077QP09_XENBV</name>
<reference evidence="1" key="1">
    <citation type="submission" date="2013-07" db="EMBL/GenBank/DDBJ databases">
        <title>Sub-species coevolution in mutualistic symbiosis.</title>
        <authorList>
            <person name="Murfin K."/>
            <person name="Klassen J."/>
            <person name="Lee M."/>
            <person name="Forst S."/>
            <person name="Stock P."/>
            <person name="Goodrich-Blair H."/>
        </authorList>
    </citation>
    <scope>NUCLEOTIDE SEQUENCE [LARGE SCALE GENOMIC DNA]</scope>
    <source>
        <strain evidence="1">Intermedium</strain>
    </source>
</reference>
<organism evidence="1 2">
    <name type="scientific">Xenorhabdus bovienii str. Intermedium</name>
    <dbReference type="NCBI Taxonomy" id="1379677"/>
    <lineage>
        <taxon>Bacteria</taxon>
        <taxon>Pseudomonadati</taxon>
        <taxon>Pseudomonadota</taxon>
        <taxon>Gammaproteobacteria</taxon>
        <taxon>Enterobacterales</taxon>
        <taxon>Morganellaceae</taxon>
        <taxon>Xenorhabdus</taxon>
    </lineage>
</organism>
<dbReference type="Proteomes" id="UP000028480">
    <property type="component" value="Unassembled WGS sequence"/>
</dbReference>
<dbReference type="AlphaFoldDB" id="A0A077QP09"/>
<evidence type="ECO:0000313" key="2">
    <source>
        <dbReference type="Proteomes" id="UP000028480"/>
    </source>
</evidence>
<comment type="caution">
    <text evidence="1">The sequence shown here is derived from an EMBL/GenBank/DDBJ whole genome shotgun (WGS) entry which is preliminary data.</text>
</comment>
<dbReference type="EMBL" id="CBTB010000203">
    <property type="protein sequence ID" value="CDH33991.1"/>
    <property type="molecule type" value="Genomic_DNA"/>
</dbReference>